<dbReference type="Proteomes" id="UP001589775">
    <property type="component" value="Unassembled WGS sequence"/>
</dbReference>
<organism evidence="1 2">
    <name type="scientific">Rhodopseudomonas telluris</name>
    <dbReference type="NCBI Taxonomy" id="644215"/>
    <lineage>
        <taxon>Bacteria</taxon>
        <taxon>Pseudomonadati</taxon>
        <taxon>Pseudomonadota</taxon>
        <taxon>Alphaproteobacteria</taxon>
        <taxon>Hyphomicrobiales</taxon>
        <taxon>Nitrobacteraceae</taxon>
        <taxon>Rhodopseudomonas</taxon>
    </lineage>
</organism>
<accession>A0ABV6EVV5</accession>
<dbReference type="RefSeq" id="WP_378390240.1">
    <property type="nucleotide sequence ID" value="NZ_JBHLWM010000008.1"/>
</dbReference>
<reference evidence="1 2" key="1">
    <citation type="submission" date="2024-09" db="EMBL/GenBank/DDBJ databases">
        <authorList>
            <person name="Sun Q."/>
            <person name="Mori K."/>
        </authorList>
    </citation>
    <scope>NUCLEOTIDE SEQUENCE [LARGE SCALE GENOMIC DNA]</scope>
    <source>
        <strain evidence="1 2">KCTC 23279</strain>
    </source>
</reference>
<name>A0ABV6EVV5_9BRAD</name>
<proteinExistence type="predicted"/>
<sequence length="61" mass="7055">MSAMTGVGASDVVPASFWARPYPDGYTGWRRCPLVRVQTEYGWYWERVCAEPNQPVLRRAY</sequence>
<protein>
    <submittedName>
        <fullName evidence="1">Uncharacterized protein</fullName>
    </submittedName>
</protein>
<dbReference type="EMBL" id="JBHLWM010000008">
    <property type="protein sequence ID" value="MFC0242348.1"/>
    <property type="molecule type" value="Genomic_DNA"/>
</dbReference>
<keyword evidence="2" id="KW-1185">Reference proteome</keyword>
<comment type="caution">
    <text evidence="1">The sequence shown here is derived from an EMBL/GenBank/DDBJ whole genome shotgun (WGS) entry which is preliminary data.</text>
</comment>
<evidence type="ECO:0000313" key="1">
    <source>
        <dbReference type="EMBL" id="MFC0242348.1"/>
    </source>
</evidence>
<gene>
    <name evidence="1" type="ORF">ACFFJ6_17795</name>
</gene>
<evidence type="ECO:0000313" key="2">
    <source>
        <dbReference type="Proteomes" id="UP001589775"/>
    </source>
</evidence>